<keyword evidence="2 5" id="KW-0732">Signal</keyword>
<dbReference type="SMART" id="SM00179">
    <property type="entry name" value="EGF_CA"/>
    <property type="match status" value="1"/>
</dbReference>
<dbReference type="PROSITE" id="PS51257">
    <property type="entry name" value="PROKAR_LIPOPROTEIN"/>
    <property type="match status" value="1"/>
</dbReference>
<keyword evidence="4" id="KW-1015">Disulfide bond</keyword>
<protein>
    <recommendedName>
        <fullName evidence="6">EGF-like domain-containing protein</fullName>
    </recommendedName>
</protein>
<dbReference type="RefSeq" id="WP_207217566.1">
    <property type="nucleotide sequence ID" value="NZ_CP012672.1"/>
</dbReference>
<gene>
    <name evidence="7" type="ORF">SOCE836_070460</name>
</gene>
<dbReference type="PROSITE" id="PS00010">
    <property type="entry name" value="ASX_HYDROXYL"/>
    <property type="match status" value="1"/>
</dbReference>
<dbReference type="SMART" id="SM00181">
    <property type="entry name" value="EGF"/>
    <property type="match status" value="1"/>
</dbReference>
<evidence type="ECO:0000313" key="7">
    <source>
        <dbReference type="EMBL" id="AUX34867.1"/>
    </source>
</evidence>
<dbReference type="PROSITE" id="PS01187">
    <property type="entry name" value="EGF_CA"/>
    <property type="match status" value="1"/>
</dbReference>
<organism evidence="7 8">
    <name type="scientific">Sorangium cellulosum</name>
    <name type="common">Polyangium cellulosum</name>
    <dbReference type="NCBI Taxonomy" id="56"/>
    <lineage>
        <taxon>Bacteria</taxon>
        <taxon>Pseudomonadati</taxon>
        <taxon>Myxococcota</taxon>
        <taxon>Polyangia</taxon>
        <taxon>Polyangiales</taxon>
        <taxon>Polyangiaceae</taxon>
        <taxon>Sorangium</taxon>
    </lineage>
</organism>
<evidence type="ECO:0000256" key="1">
    <source>
        <dbReference type="ARBA" id="ARBA00022536"/>
    </source>
</evidence>
<dbReference type="Gene3D" id="2.10.25.10">
    <property type="entry name" value="Laminin"/>
    <property type="match status" value="1"/>
</dbReference>
<feature type="chain" id="PRO_5020865282" description="EGF-like domain-containing protein" evidence="5">
    <location>
        <begin position="24"/>
        <end position="583"/>
    </location>
</feature>
<evidence type="ECO:0000313" key="8">
    <source>
        <dbReference type="Proteomes" id="UP000295497"/>
    </source>
</evidence>
<feature type="signal peptide" evidence="5">
    <location>
        <begin position="1"/>
        <end position="23"/>
    </location>
</feature>
<dbReference type="InterPro" id="IPR052235">
    <property type="entry name" value="Nephronectin_domain"/>
</dbReference>
<keyword evidence="3" id="KW-0677">Repeat</keyword>
<proteinExistence type="predicted"/>
<dbReference type="PROSITE" id="PS01186">
    <property type="entry name" value="EGF_2"/>
    <property type="match status" value="1"/>
</dbReference>
<dbReference type="InterPro" id="IPR000152">
    <property type="entry name" value="EGF-type_Asp/Asn_hydroxyl_site"/>
</dbReference>
<evidence type="ECO:0000259" key="6">
    <source>
        <dbReference type="PROSITE" id="PS50026"/>
    </source>
</evidence>
<dbReference type="FunFam" id="2.10.25.10:FF:000038">
    <property type="entry name" value="Fibrillin 2"/>
    <property type="match status" value="1"/>
</dbReference>
<dbReference type="InterPro" id="IPR018097">
    <property type="entry name" value="EGF_Ca-bd_CS"/>
</dbReference>
<keyword evidence="1" id="KW-0245">EGF-like domain</keyword>
<name>A0A4P2QWK0_SORCE</name>
<dbReference type="PANTHER" id="PTHR24050">
    <property type="entry name" value="PA14 DOMAIN-CONTAINING PROTEIN"/>
    <property type="match status" value="1"/>
</dbReference>
<dbReference type="SUPFAM" id="SSF57196">
    <property type="entry name" value="EGF/Laminin"/>
    <property type="match status" value="1"/>
</dbReference>
<dbReference type="Pfam" id="PF12947">
    <property type="entry name" value="EGF_3"/>
    <property type="match status" value="1"/>
</dbReference>
<dbReference type="InterPro" id="IPR015943">
    <property type="entry name" value="WD40/YVTN_repeat-like_dom_sf"/>
</dbReference>
<dbReference type="InterPro" id="IPR011936">
    <property type="entry name" value="Myxo_disulph_rpt"/>
</dbReference>
<dbReference type="EMBL" id="CP012672">
    <property type="protein sequence ID" value="AUX34867.1"/>
    <property type="molecule type" value="Genomic_DNA"/>
</dbReference>
<dbReference type="NCBIfam" id="TIGR02232">
    <property type="entry name" value="myxo_disulf_rpt"/>
    <property type="match status" value="1"/>
</dbReference>
<evidence type="ECO:0000256" key="4">
    <source>
        <dbReference type="ARBA" id="ARBA00023157"/>
    </source>
</evidence>
<dbReference type="Gene3D" id="2.130.10.10">
    <property type="entry name" value="YVTN repeat-like/Quinoprotein amine dehydrogenase"/>
    <property type="match status" value="1"/>
</dbReference>
<sequence>MRHHKRYLLGYLAIPAFSTLLVASCTSAGPSAADGDHDDEAVGEAHDALTPEQCNYFDVNGTVQLCHKTGSATKPYTIIRVNEQACINAHSAHAQDYVTSLDPSSPLYDPTCGGQGCLAVSAPCDPTVPCCDGLTCQSGTCTDVNECALGTDNCDANATCINTTGSFTCACNEGYAGDGVTCVLPGCGNGFVEAPAEACDDGNQTAGDGCRADCKGLEVCGDGLTDYLTEECDDGDDSDPADGCHACQLPTITSVPAQKINGTLSCPAGGNPNTGRKVSSDALGKFYVVMICGGEAFTAASQDFGQTWSTPISTGLTDVAEAAIEGGAGNTAFVAATRAPGKLSFTRSTDGGASWETVQELVEPILDAEVSIDSLGQDVYISVVPAGGQLQIVRNDQGGDAGAWASTTIAQSNAFHEIIVDKISGNVISSSDDPAFRVRQSTDGGVTFGTEANPPGQAFFSDWAGSNGLLYTTGTFGGTDIDIIPLSAPGTSTQVNGLPANPPGPLRAIDADPVGNAYVVSQLTDGSIQLDRMVYQSGVISAADARLIAASGAAPGVAGLPNSQGALVVFRSGSDIYAAVETY</sequence>
<dbReference type="AlphaFoldDB" id="A0A4P2QWK0"/>
<feature type="domain" description="EGF-like" evidence="6">
    <location>
        <begin position="143"/>
        <end position="183"/>
    </location>
</feature>
<dbReference type="PANTHER" id="PTHR24050:SF28">
    <property type="entry name" value="UROMODULIN-LIKE"/>
    <property type="match status" value="1"/>
</dbReference>
<dbReference type="CDD" id="cd00054">
    <property type="entry name" value="EGF_CA"/>
    <property type="match status" value="1"/>
</dbReference>
<dbReference type="SUPFAM" id="SSF110296">
    <property type="entry name" value="Oligoxyloglucan reducing end-specific cellobiohydrolase"/>
    <property type="match status" value="1"/>
</dbReference>
<reference evidence="7 8" key="1">
    <citation type="submission" date="2015-09" db="EMBL/GenBank/DDBJ databases">
        <title>Sorangium comparison.</title>
        <authorList>
            <person name="Zaburannyi N."/>
            <person name="Bunk B."/>
            <person name="Overmann J."/>
            <person name="Mueller R."/>
        </authorList>
    </citation>
    <scope>NUCLEOTIDE SEQUENCE [LARGE SCALE GENOMIC DNA]</scope>
    <source>
        <strain evidence="7 8">So ce836</strain>
    </source>
</reference>
<evidence type="ECO:0000256" key="5">
    <source>
        <dbReference type="SAM" id="SignalP"/>
    </source>
</evidence>
<dbReference type="PROSITE" id="PS50026">
    <property type="entry name" value="EGF_3"/>
    <property type="match status" value="1"/>
</dbReference>
<dbReference type="InterPro" id="IPR024731">
    <property type="entry name" value="NELL2-like_EGF"/>
</dbReference>
<evidence type="ECO:0000256" key="3">
    <source>
        <dbReference type="ARBA" id="ARBA00022737"/>
    </source>
</evidence>
<dbReference type="InterPro" id="IPR000742">
    <property type="entry name" value="EGF"/>
</dbReference>
<evidence type="ECO:0000256" key="2">
    <source>
        <dbReference type="ARBA" id="ARBA00022729"/>
    </source>
</evidence>
<dbReference type="GO" id="GO:0005509">
    <property type="term" value="F:calcium ion binding"/>
    <property type="evidence" value="ECO:0007669"/>
    <property type="project" value="InterPro"/>
</dbReference>
<dbReference type="Proteomes" id="UP000295497">
    <property type="component" value="Chromosome"/>
</dbReference>
<accession>A0A4P2QWK0</accession>
<dbReference type="InterPro" id="IPR001881">
    <property type="entry name" value="EGF-like_Ca-bd_dom"/>
</dbReference>